<evidence type="ECO:0000313" key="3">
    <source>
        <dbReference type="Proteomes" id="UP000238176"/>
    </source>
</evidence>
<dbReference type="Proteomes" id="UP000238176">
    <property type="component" value="Unassembled WGS sequence"/>
</dbReference>
<dbReference type="AlphaFoldDB" id="A0A2T0UNQ4"/>
<sequence>MTSDRSALTRRGLLGATFAAGVLLAAEASPVEAWAAEGDVTLSASGVSVLASVGGRVAIRDGSGTTRSAGSKFQIKDSAAGIQLSTGGTPVLTALADGTPAIRMDYTMPAAAGAVTVAGYFTVSTNHVHLEWHVTGPSTLIPDGFLFSRAIQAPTEADAYVPVTEWVRDAGGGIPYEHTTGIAHASTWGSLHGMFLLADSRQAWTNATWIHAPGVVQSDGSIVSTADFFFSDKRPSATASIGTAQDLGIEIWTEQPFNLWAAAGATASIHVQVANGAAATRAVDLDWWVKDFNGTQLTGGNLTGSVPAGGTWDHVISVPTPAAGIATAEVIASYGGQEAFARTNIGVLGAHTYQSGSESMFGMANYPWLQVPSADALLDLWQLAGVNRVRIAYDGGPGLPPAEFDARGMAHNIELQPDLTVDDAAAATWAQANTDKAVAAGAEYFEVGNELNRPFNTGDAAQAYIDKALRPVRDYAASIGADVKLLNNGLAGMDEPWVENFIAGGGWDLIDGFAYHPGRGNFTPDYIPDGDDWDAGATGTYWNFLGGLRKLQAIMAVHGEKEIWLTEAYACTRPNGWWNDTYRAAAENVFLTLALAKAEGIRNVCWYQFHDSVLGRPQVADPENVEYHFGLVNRDTSPKPSLLAYATAARELDQATPRGWLAFADPLAKGLLFDTPAGEAAVLWHRADGYILNPDHDPADRNFPAPEVWEDHWPTKTGLSVKAAGSSLTRVDCIGQRAAMPVSNGRATVVLDGAPRLFLGTDLAANLAA</sequence>
<dbReference type="PROSITE" id="PS51318">
    <property type="entry name" value="TAT"/>
    <property type="match status" value="1"/>
</dbReference>
<feature type="signal peptide" evidence="1">
    <location>
        <begin position="1"/>
        <end position="35"/>
    </location>
</feature>
<protein>
    <recommendedName>
        <fullName evidence="4">Glycosyl hydrolase</fullName>
    </recommendedName>
</protein>
<dbReference type="InterPro" id="IPR017853">
    <property type="entry name" value="GH"/>
</dbReference>
<evidence type="ECO:0008006" key="4">
    <source>
        <dbReference type="Google" id="ProtNLM"/>
    </source>
</evidence>
<proteinExistence type="predicted"/>
<dbReference type="RefSeq" id="WP_106363480.1">
    <property type="nucleotide sequence ID" value="NZ_PVTJ01000003.1"/>
</dbReference>
<dbReference type="Gene3D" id="3.20.20.80">
    <property type="entry name" value="Glycosidases"/>
    <property type="match status" value="1"/>
</dbReference>
<reference evidence="2 3" key="1">
    <citation type="submission" date="2018-03" db="EMBL/GenBank/DDBJ databases">
        <title>Genomic Encyclopedia of Type Strains, Phase III (KMG-III): the genomes of soil and plant-associated and newly described type strains.</title>
        <authorList>
            <person name="Whitman W."/>
        </authorList>
    </citation>
    <scope>NUCLEOTIDE SEQUENCE [LARGE SCALE GENOMIC DNA]</scope>
    <source>
        <strain evidence="2 3">CGMCC 4.7067</strain>
    </source>
</reference>
<organism evidence="2 3">
    <name type="scientific">Glycomyces artemisiae</name>
    <dbReference type="NCBI Taxonomy" id="1076443"/>
    <lineage>
        <taxon>Bacteria</taxon>
        <taxon>Bacillati</taxon>
        <taxon>Actinomycetota</taxon>
        <taxon>Actinomycetes</taxon>
        <taxon>Glycomycetales</taxon>
        <taxon>Glycomycetaceae</taxon>
        <taxon>Glycomyces</taxon>
    </lineage>
</organism>
<keyword evidence="1" id="KW-0732">Signal</keyword>
<name>A0A2T0UNQ4_9ACTN</name>
<gene>
    <name evidence="2" type="ORF">B0I28_10327</name>
</gene>
<dbReference type="OrthoDB" id="5078252at2"/>
<keyword evidence="3" id="KW-1185">Reference proteome</keyword>
<comment type="caution">
    <text evidence="2">The sequence shown here is derived from an EMBL/GenBank/DDBJ whole genome shotgun (WGS) entry which is preliminary data.</text>
</comment>
<dbReference type="SUPFAM" id="SSF51445">
    <property type="entry name" value="(Trans)glycosidases"/>
    <property type="match status" value="1"/>
</dbReference>
<evidence type="ECO:0000256" key="1">
    <source>
        <dbReference type="SAM" id="SignalP"/>
    </source>
</evidence>
<accession>A0A2T0UNQ4</accession>
<dbReference type="EMBL" id="PVTJ01000003">
    <property type="protein sequence ID" value="PRY59553.1"/>
    <property type="molecule type" value="Genomic_DNA"/>
</dbReference>
<dbReference type="InterPro" id="IPR006311">
    <property type="entry name" value="TAT_signal"/>
</dbReference>
<feature type="chain" id="PRO_5015580638" description="Glycosyl hydrolase" evidence="1">
    <location>
        <begin position="36"/>
        <end position="769"/>
    </location>
</feature>
<evidence type="ECO:0000313" key="2">
    <source>
        <dbReference type="EMBL" id="PRY59553.1"/>
    </source>
</evidence>